<dbReference type="EMBL" id="ABEU02000027">
    <property type="protein sequence ID" value="PNR26408.1"/>
    <property type="molecule type" value="Genomic_DNA"/>
</dbReference>
<proteinExistence type="predicted"/>
<evidence type="ECO:0000313" key="3">
    <source>
        <dbReference type="EnsemblPlants" id="PAC:32952036.CDS.1"/>
    </source>
</evidence>
<dbReference type="EnsemblPlants" id="Pp3c27_5834V3.1">
    <property type="protein sequence ID" value="PAC:32952036.CDS.1"/>
    <property type="gene ID" value="Pp3c27_5834"/>
</dbReference>
<dbReference type="AlphaFoldDB" id="A0A2K1IAW8"/>
<reference evidence="2 4" key="2">
    <citation type="journal article" date="2018" name="Plant J.">
        <title>The Physcomitrella patens chromosome-scale assembly reveals moss genome structure and evolution.</title>
        <authorList>
            <person name="Lang D."/>
            <person name="Ullrich K.K."/>
            <person name="Murat F."/>
            <person name="Fuchs J."/>
            <person name="Jenkins J."/>
            <person name="Haas F.B."/>
            <person name="Piednoel M."/>
            <person name="Gundlach H."/>
            <person name="Van Bel M."/>
            <person name="Meyberg R."/>
            <person name="Vives C."/>
            <person name="Morata J."/>
            <person name="Symeonidi A."/>
            <person name="Hiss M."/>
            <person name="Muchero W."/>
            <person name="Kamisugi Y."/>
            <person name="Saleh O."/>
            <person name="Blanc G."/>
            <person name="Decker E.L."/>
            <person name="van Gessel N."/>
            <person name="Grimwood J."/>
            <person name="Hayes R.D."/>
            <person name="Graham S.W."/>
            <person name="Gunter L.E."/>
            <person name="McDaniel S.F."/>
            <person name="Hoernstein S.N.W."/>
            <person name="Larsson A."/>
            <person name="Li F.W."/>
            <person name="Perroud P.F."/>
            <person name="Phillips J."/>
            <person name="Ranjan P."/>
            <person name="Rokshar D.S."/>
            <person name="Rothfels C.J."/>
            <person name="Schneider L."/>
            <person name="Shu S."/>
            <person name="Stevenson D.W."/>
            <person name="Thummler F."/>
            <person name="Tillich M."/>
            <person name="Villarreal Aguilar J.C."/>
            <person name="Widiez T."/>
            <person name="Wong G.K."/>
            <person name="Wymore A."/>
            <person name="Zhang Y."/>
            <person name="Zimmer A.D."/>
            <person name="Quatrano R.S."/>
            <person name="Mayer K.F.X."/>
            <person name="Goodstein D."/>
            <person name="Casacuberta J.M."/>
            <person name="Vandepoele K."/>
            <person name="Reski R."/>
            <person name="Cuming A.C."/>
            <person name="Tuskan G.A."/>
            <person name="Maumus F."/>
            <person name="Salse J."/>
            <person name="Schmutz J."/>
            <person name="Rensing S.A."/>
        </authorList>
    </citation>
    <scope>NUCLEOTIDE SEQUENCE [LARGE SCALE GENOMIC DNA]</scope>
    <source>
        <strain evidence="3 4">cv. Gransden 2004</strain>
    </source>
</reference>
<sequence length="106" mass="11851">METYRSKVSGPKVRVLVADITKLPFSLVLPNPTGGEKEYHIEYSGLASQCNRCRSTSHHAKQCALTRRDDRKRPSNKPTKSEDSVADHPKLINIDEDISKNSGQES</sequence>
<evidence type="ECO:0008006" key="5">
    <source>
        <dbReference type="Google" id="ProtNLM"/>
    </source>
</evidence>
<name>A0A2K1IAW8_PHYPA</name>
<protein>
    <recommendedName>
        <fullName evidence="5">Zinc knuckle CX2CX4HX4C domain-containing protein</fullName>
    </recommendedName>
</protein>
<feature type="region of interest" description="Disordered" evidence="1">
    <location>
        <begin position="57"/>
        <end position="106"/>
    </location>
</feature>
<keyword evidence="4" id="KW-1185">Reference proteome</keyword>
<reference evidence="2 4" key="1">
    <citation type="journal article" date="2008" name="Science">
        <title>The Physcomitrella genome reveals evolutionary insights into the conquest of land by plants.</title>
        <authorList>
            <person name="Rensing S."/>
            <person name="Lang D."/>
            <person name="Zimmer A."/>
            <person name="Terry A."/>
            <person name="Salamov A."/>
            <person name="Shapiro H."/>
            <person name="Nishiyama T."/>
            <person name="Perroud P.-F."/>
            <person name="Lindquist E."/>
            <person name="Kamisugi Y."/>
            <person name="Tanahashi T."/>
            <person name="Sakakibara K."/>
            <person name="Fujita T."/>
            <person name="Oishi K."/>
            <person name="Shin-I T."/>
            <person name="Kuroki Y."/>
            <person name="Toyoda A."/>
            <person name="Suzuki Y."/>
            <person name="Hashimoto A."/>
            <person name="Yamaguchi K."/>
            <person name="Sugano A."/>
            <person name="Kohara Y."/>
            <person name="Fujiyama A."/>
            <person name="Anterola A."/>
            <person name="Aoki S."/>
            <person name="Ashton N."/>
            <person name="Barbazuk W.B."/>
            <person name="Barker E."/>
            <person name="Bennetzen J."/>
            <person name="Bezanilla M."/>
            <person name="Blankenship R."/>
            <person name="Cho S.H."/>
            <person name="Dutcher S."/>
            <person name="Estelle M."/>
            <person name="Fawcett J.A."/>
            <person name="Gundlach H."/>
            <person name="Hanada K."/>
            <person name="Heyl A."/>
            <person name="Hicks K.A."/>
            <person name="Hugh J."/>
            <person name="Lohr M."/>
            <person name="Mayer K."/>
            <person name="Melkozernov A."/>
            <person name="Murata T."/>
            <person name="Nelson D."/>
            <person name="Pils B."/>
            <person name="Prigge M."/>
            <person name="Reiss B."/>
            <person name="Renner T."/>
            <person name="Rombauts S."/>
            <person name="Rushton P."/>
            <person name="Sanderfoot A."/>
            <person name="Schween G."/>
            <person name="Shiu S.-H."/>
            <person name="Stueber K."/>
            <person name="Theodoulou F.L."/>
            <person name="Tu H."/>
            <person name="Van de Peer Y."/>
            <person name="Verrier P.J."/>
            <person name="Waters E."/>
            <person name="Wood A."/>
            <person name="Yang L."/>
            <person name="Cove D."/>
            <person name="Cuming A."/>
            <person name="Hasebe M."/>
            <person name="Lucas S."/>
            <person name="Mishler D.B."/>
            <person name="Reski R."/>
            <person name="Grigoriev I."/>
            <person name="Quatrano R.S."/>
            <person name="Boore J.L."/>
        </authorList>
    </citation>
    <scope>NUCLEOTIDE SEQUENCE [LARGE SCALE GENOMIC DNA]</scope>
    <source>
        <strain evidence="3 4">cv. Gransden 2004</strain>
    </source>
</reference>
<evidence type="ECO:0000313" key="2">
    <source>
        <dbReference type="EMBL" id="PNR26408.1"/>
    </source>
</evidence>
<organism evidence="2">
    <name type="scientific">Physcomitrium patens</name>
    <name type="common">Spreading-leaved earth moss</name>
    <name type="synonym">Physcomitrella patens</name>
    <dbReference type="NCBI Taxonomy" id="3218"/>
    <lineage>
        <taxon>Eukaryota</taxon>
        <taxon>Viridiplantae</taxon>
        <taxon>Streptophyta</taxon>
        <taxon>Embryophyta</taxon>
        <taxon>Bryophyta</taxon>
        <taxon>Bryophytina</taxon>
        <taxon>Bryopsida</taxon>
        <taxon>Funariidae</taxon>
        <taxon>Funariales</taxon>
        <taxon>Funariaceae</taxon>
        <taxon>Physcomitrium</taxon>
    </lineage>
</organism>
<accession>A0A2K1IAW8</accession>
<gene>
    <name evidence="2" type="ORF">PHYPA_030983</name>
</gene>
<dbReference type="Gramene" id="Pp3c27_5834V3.1">
    <property type="protein sequence ID" value="PAC:32952036.CDS.1"/>
    <property type="gene ID" value="Pp3c27_5834"/>
</dbReference>
<reference evidence="3" key="3">
    <citation type="submission" date="2020-12" db="UniProtKB">
        <authorList>
            <consortium name="EnsemblPlants"/>
        </authorList>
    </citation>
    <scope>IDENTIFICATION</scope>
</reference>
<dbReference type="InParanoid" id="A0A2K1IAW8"/>
<feature type="compositionally biased region" description="Basic and acidic residues" evidence="1">
    <location>
        <begin position="66"/>
        <end position="90"/>
    </location>
</feature>
<dbReference type="Proteomes" id="UP000006727">
    <property type="component" value="Chromosome 27"/>
</dbReference>
<evidence type="ECO:0000313" key="4">
    <source>
        <dbReference type="Proteomes" id="UP000006727"/>
    </source>
</evidence>
<evidence type="ECO:0000256" key="1">
    <source>
        <dbReference type="SAM" id="MobiDB-lite"/>
    </source>
</evidence>